<dbReference type="EMBL" id="LAZR01001178">
    <property type="protein sequence ID" value="KKN49204.1"/>
    <property type="molecule type" value="Genomic_DNA"/>
</dbReference>
<dbReference type="AlphaFoldDB" id="A0A0F9R359"/>
<organism evidence="1">
    <name type="scientific">marine sediment metagenome</name>
    <dbReference type="NCBI Taxonomy" id="412755"/>
    <lineage>
        <taxon>unclassified sequences</taxon>
        <taxon>metagenomes</taxon>
        <taxon>ecological metagenomes</taxon>
    </lineage>
</organism>
<evidence type="ECO:0000313" key="1">
    <source>
        <dbReference type="EMBL" id="KKN49204.1"/>
    </source>
</evidence>
<reference evidence="1" key="1">
    <citation type="journal article" date="2015" name="Nature">
        <title>Complex archaea that bridge the gap between prokaryotes and eukaryotes.</title>
        <authorList>
            <person name="Spang A."/>
            <person name="Saw J.H."/>
            <person name="Jorgensen S.L."/>
            <person name="Zaremba-Niedzwiedzka K."/>
            <person name="Martijn J."/>
            <person name="Lind A.E."/>
            <person name="van Eijk R."/>
            <person name="Schleper C."/>
            <person name="Guy L."/>
            <person name="Ettema T.J."/>
        </authorList>
    </citation>
    <scope>NUCLEOTIDE SEQUENCE</scope>
</reference>
<comment type="caution">
    <text evidence="1">The sequence shown here is derived from an EMBL/GenBank/DDBJ whole genome shotgun (WGS) entry which is preliminary data.</text>
</comment>
<proteinExistence type="predicted"/>
<gene>
    <name evidence="1" type="ORF">LCGC14_0645010</name>
</gene>
<sequence>MKHSQDPFNRPMRPDRVDAIRQAAEAFARDPAGIEVAKASDTFENYQACVGHVIYQSLAEIAPDTMVAELQAGLDAAAPTCTAIFKSKGDLLSQSGSP</sequence>
<accession>A0A0F9R359</accession>
<protein>
    <submittedName>
        <fullName evidence="1">Uncharacterized protein</fullName>
    </submittedName>
</protein>
<name>A0A0F9R359_9ZZZZ</name>